<keyword evidence="5" id="KW-1185">Reference proteome</keyword>
<proteinExistence type="predicted"/>
<sequence length="116" mass="12511">MAKLTFLPSGKTIKVRPGLTLIAAARNARVIIPQRCGGHASCLMCKVFVEGGAVSESTALEQRKLSEADLARGMRLACQTQTTGADCTVRIPEAKLKSIVAAALKRQQDEEDNEWL</sequence>
<dbReference type="EMBL" id="RHHQ01000022">
    <property type="protein sequence ID" value="RNB81621.1"/>
    <property type="molecule type" value="Genomic_DNA"/>
</dbReference>
<evidence type="ECO:0000259" key="3">
    <source>
        <dbReference type="PROSITE" id="PS51085"/>
    </source>
</evidence>
<dbReference type="OrthoDB" id="9810588at2"/>
<dbReference type="AlphaFoldDB" id="A0A3M8D226"/>
<evidence type="ECO:0000256" key="2">
    <source>
        <dbReference type="ARBA" id="ARBA00022827"/>
    </source>
</evidence>
<accession>A0A3M8D226</accession>
<reference evidence="4 5" key="1">
    <citation type="submission" date="2018-10" db="EMBL/GenBank/DDBJ databases">
        <title>Phylogenomics of Brevibacillus.</title>
        <authorList>
            <person name="Dunlap C."/>
        </authorList>
    </citation>
    <scope>NUCLEOTIDE SEQUENCE [LARGE SCALE GENOMIC DNA]</scope>
    <source>
        <strain evidence="4 5">JCM 15716</strain>
    </source>
</reference>
<dbReference type="Pfam" id="PF00111">
    <property type="entry name" value="Fer2"/>
    <property type="match status" value="1"/>
</dbReference>
<dbReference type="PANTHER" id="PTHR43644:SF1">
    <property type="entry name" value="NAD(P)H-FLAVIN REDUCTASE"/>
    <property type="match status" value="1"/>
</dbReference>
<feature type="domain" description="2Fe-2S ferredoxin-type" evidence="3">
    <location>
        <begin position="2"/>
        <end position="95"/>
    </location>
</feature>
<dbReference type="InterPro" id="IPR012675">
    <property type="entry name" value="Beta-grasp_dom_sf"/>
</dbReference>
<dbReference type="SUPFAM" id="SSF54292">
    <property type="entry name" value="2Fe-2S ferredoxin-like"/>
    <property type="match status" value="1"/>
</dbReference>
<dbReference type="Proteomes" id="UP000271031">
    <property type="component" value="Unassembled WGS sequence"/>
</dbReference>
<comment type="caution">
    <text evidence="4">The sequence shown here is derived from an EMBL/GenBank/DDBJ whole genome shotgun (WGS) entry which is preliminary data.</text>
</comment>
<dbReference type="GO" id="GO:0051536">
    <property type="term" value="F:iron-sulfur cluster binding"/>
    <property type="evidence" value="ECO:0007669"/>
    <property type="project" value="InterPro"/>
</dbReference>
<dbReference type="RefSeq" id="WP_122920705.1">
    <property type="nucleotide sequence ID" value="NZ_RHHQ01000022.1"/>
</dbReference>
<dbReference type="InterPro" id="IPR001041">
    <property type="entry name" value="2Fe-2S_ferredoxin-type"/>
</dbReference>
<gene>
    <name evidence="4" type="ORF">EDM56_25215</name>
</gene>
<evidence type="ECO:0000313" key="5">
    <source>
        <dbReference type="Proteomes" id="UP000271031"/>
    </source>
</evidence>
<protein>
    <submittedName>
        <fullName evidence="4">NADH:quinone oxidoreductase</fullName>
    </submittedName>
</protein>
<organism evidence="4 5">
    <name type="scientific">Brevibacillus fluminis</name>
    <dbReference type="NCBI Taxonomy" id="511487"/>
    <lineage>
        <taxon>Bacteria</taxon>
        <taxon>Bacillati</taxon>
        <taxon>Bacillota</taxon>
        <taxon>Bacilli</taxon>
        <taxon>Bacillales</taxon>
        <taxon>Paenibacillaceae</taxon>
        <taxon>Brevibacillus</taxon>
    </lineage>
</organism>
<dbReference type="InterPro" id="IPR036010">
    <property type="entry name" value="2Fe-2S_ferredoxin-like_sf"/>
</dbReference>
<evidence type="ECO:0000313" key="4">
    <source>
        <dbReference type="EMBL" id="RNB81621.1"/>
    </source>
</evidence>
<dbReference type="Gene3D" id="3.10.20.30">
    <property type="match status" value="1"/>
</dbReference>
<evidence type="ECO:0000256" key="1">
    <source>
        <dbReference type="ARBA" id="ARBA00022630"/>
    </source>
</evidence>
<keyword evidence="2" id="KW-0274">FAD</keyword>
<keyword evidence="1" id="KW-0285">Flavoprotein</keyword>
<dbReference type="PROSITE" id="PS51085">
    <property type="entry name" value="2FE2S_FER_2"/>
    <property type="match status" value="1"/>
</dbReference>
<dbReference type="PANTHER" id="PTHR43644">
    <property type="entry name" value="NA(+)-TRANSLOCATING NADH-QUINONE REDUCTASE SUBUNIT"/>
    <property type="match status" value="1"/>
</dbReference>
<name>A0A3M8D226_9BACL</name>
<dbReference type="CDD" id="cd00207">
    <property type="entry name" value="fer2"/>
    <property type="match status" value="1"/>
</dbReference>